<keyword evidence="1" id="KW-0472">Membrane</keyword>
<protein>
    <submittedName>
        <fullName evidence="2">Uncharacterized protein</fullName>
    </submittedName>
</protein>
<proteinExistence type="predicted"/>
<keyword evidence="1" id="KW-0812">Transmembrane</keyword>
<sequence length="72" mass="7946">MTTTEPNPPRIPEPDPGRDRDRLLHWLITGGMVFVFLGYLLHQHPAYRETAAALGSIGSPLLATVLAARGRR</sequence>
<reference evidence="2 3" key="1">
    <citation type="journal article" date="2019" name="Int. J. Syst. Evol. Microbiol.">
        <title>The Global Catalogue of Microorganisms (GCM) 10K type strain sequencing project: providing services to taxonomists for standard genome sequencing and annotation.</title>
        <authorList>
            <consortium name="The Broad Institute Genomics Platform"/>
            <consortium name="The Broad Institute Genome Sequencing Center for Infectious Disease"/>
            <person name="Wu L."/>
            <person name="Ma J."/>
        </authorList>
    </citation>
    <scope>NUCLEOTIDE SEQUENCE [LARGE SCALE GENOMIC DNA]</scope>
    <source>
        <strain evidence="2 3">JCM 6922</strain>
    </source>
</reference>
<dbReference type="Proteomes" id="UP001500460">
    <property type="component" value="Unassembled WGS sequence"/>
</dbReference>
<gene>
    <name evidence="2" type="ORF">GCM10010421_45430</name>
</gene>
<dbReference type="EMBL" id="BAAATK010000033">
    <property type="protein sequence ID" value="GAA2448317.1"/>
    <property type="molecule type" value="Genomic_DNA"/>
</dbReference>
<feature type="transmembrane region" description="Helical" evidence="1">
    <location>
        <begin position="47"/>
        <end position="68"/>
    </location>
</feature>
<keyword evidence="3" id="KW-1185">Reference proteome</keyword>
<comment type="caution">
    <text evidence="2">The sequence shown here is derived from an EMBL/GenBank/DDBJ whole genome shotgun (WGS) entry which is preliminary data.</text>
</comment>
<name>A0ABN3K411_9ACTN</name>
<accession>A0ABN3K411</accession>
<evidence type="ECO:0000313" key="3">
    <source>
        <dbReference type="Proteomes" id="UP001500460"/>
    </source>
</evidence>
<evidence type="ECO:0000256" key="1">
    <source>
        <dbReference type="SAM" id="Phobius"/>
    </source>
</evidence>
<organism evidence="2 3">
    <name type="scientific">Streptomyces glaucus</name>
    <dbReference type="NCBI Taxonomy" id="284029"/>
    <lineage>
        <taxon>Bacteria</taxon>
        <taxon>Bacillati</taxon>
        <taxon>Actinomycetota</taxon>
        <taxon>Actinomycetes</taxon>
        <taxon>Kitasatosporales</taxon>
        <taxon>Streptomycetaceae</taxon>
        <taxon>Streptomyces</taxon>
    </lineage>
</organism>
<dbReference type="RefSeq" id="WP_344606390.1">
    <property type="nucleotide sequence ID" value="NZ_BAAATK010000033.1"/>
</dbReference>
<keyword evidence="1" id="KW-1133">Transmembrane helix</keyword>
<evidence type="ECO:0000313" key="2">
    <source>
        <dbReference type="EMBL" id="GAA2448317.1"/>
    </source>
</evidence>
<feature type="transmembrane region" description="Helical" evidence="1">
    <location>
        <begin position="23"/>
        <end position="41"/>
    </location>
</feature>